<gene>
    <name evidence="2" type="ORF">AYJ70_20955</name>
</gene>
<dbReference type="RefSeq" id="WP_016715921.1">
    <property type="nucleotide sequence ID" value="NZ_JAJSQA010000116.1"/>
</dbReference>
<feature type="region of interest" description="Disordered" evidence="1">
    <location>
        <begin position="1"/>
        <end position="20"/>
    </location>
</feature>
<name>A0AAP7KE33_9PSED</name>
<evidence type="ECO:0008006" key="4">
    <source>
        <dbReference type="Google" id="ProtNLM"/>
    </source>
</evidence>
<comment type="caution">
    <text evidence="2">The sequence shown here is derived from an EMBL/GenBank/DDBJ whole genome shotgun (WGS) entry which is preliminary data.</text>
</comment>
<sequence>MAKQVINLGSSPTGAGGDDRRSAWVKAKANFTELYNWLSNLSQGDDVATALPASLPVAKGGTGGTTQAAARTGLGLGSSATLNTGAAQGNVAVVGFRGLGIQGLAKASSVNVVLSGFDAYDNTVTAYSPSTYGSMLTMGYPFGDWAGQLFISCMPQSKAWIRGGSQANAPFYEIYTTGNTTRAADGTLKAI</sequence>
<dbReference type="AlphaFoldDB" id="A0AAP7KE33"/>
<organism evidence="2 3">
    <name type="scientific">Pseudomonas monteilii</name>
    <dbReference type="NCBI Taxonomy" id="76759"/>
    <lineage>
        <taxon>Bacteria</taxon>
        <taxon>Pseudomonadati</taxon>
        <taxon>Pseudomonadota</taxon>
        <taxon>Gammaproteobacteria</taxon>
        <taxon>Pseudomonadales</taxon>
        <taxon>Pseudomonadaceae</taxon>
        <taxon>Pseudomonas</taxon>
    </lineage>
</organism>
<reference evidence="3" key="1">
    <citation type="submission" date="2016-02" db="EMBL/GenBank/DDBJ databases">
        <title>Dietzia cinnamea strain CD11_5 genome sequencing and assembly.</title>
        <authorList>
            <person name="Kaur G."/>
            <person name="Nair G.R."/>
            <person name="Mayilraj S."/>
        </authorList>
    </citation>
    <scope>NUCLEOTIDE SEQUENCE [LARGE SCALE GENOMIC DNA]</scope>
    <source>
        <strain evidence="3">CD10_2</strain>
    </source>
</reference>
<evidence type="ECO:0000256" key="1">
    <source>
        <dbReference type="SAM" id="MobiDB-lite"/>
    </source>
</evidence>
<dbReference type="EMBL" id="LSTU01000060">
    <property type="protein sequence ID" value="OAH45498.1"/>
    <property type="molecule type" value="Genomic_DNA"/>
</dbReference>
<proteinExistence type="predicted"/>
<dbReference type="Proteomes" id="UP000077242">
    <property type="component" value="Unassembled WGS sequence"/>
</dbReference>
<evidence type="ECO:0000313" key="2">
    <source>
        <dbReference type="EMBL" id="OAH45498.1"/>
    </source>
</evidence>
<protein>
    <recommendedName>
        <fullName evidence="4">Phage tail protein</fullName>
    </recommendedName>
</protein>
<accession>A0AAP7KE33</accession>
<evidence type="ECO:0000313" key="3">
    <source>
        <dbReference type="Proteomes" id="UP000077242"/>
    </source>
</evidence>